<evidence type="ECO:0000256" key="3">
    <source>
        <dbReference type="SAM" id="MobiDB-lite"/>
    </source>
</evidence>
<dbReference type="AlphaFoldDB" id="A0A1E7FNB5"/>
<sequence length="384" mass="42222">MTRRTKRVSRDCAKASMVGVSVLVLLITTATIFHANGLPTAFNSRRDFFTGTTAAFTGTVMGWTSSLFPDQSSSYAFAITGTSKKDADEILSSKLVSIIPTMEFGAPATNATISNRVSSQIEDFVSLMEETAANKNNALSEKLSGSWRLLYSNAHEIVSLSKGLPLGFYAGPIYQPLDTGLGFFENSARVNHPYNLASLQTIVVGRVYPGDKGSFNAVGIENTDNNRVDIEFELIVFQLDKILGITLDEPIRKILIPKKEQIMKSGSKLSSLSSETNDNKRQVLPANDQTYLDDNVRIVRGGDGTLFIFSREEKDGITSRMMTANERDKLFASADQNSGTNQQFSPLGKGLESQQQKKGDKIPVEIEFLLKEQTKKSADSNYQY</sequence>
<dbReference type="EMBL" id="KV784355">
    <property type="protein sequence ID" value="OEU19648.1"/>
    <property type="molecule type" value="Genomic_DNA"/>
</dbReference>
<dbReference type="Proteomes" id="UP000095751">
    <property type="component" value="Unassembled WGS sequence"/>
</dbReference>
<protein>
    <recommendedName>
        <fullName evidence="4">Plastid lipid-associated protein/fibrillin conserved domain-containing protein</fullName>
    </recommendedName>
</protein>
<evidence type="ECO:0000313" key="5">
    <source>
        <dbReference type="EMBL" id="OEU19648.1"/>
    </source>
</evidence>
<evidence type="ECO:0000313" key="6">
    <source>
        <dbReference type="Proteomes" id="UP000095751"/>
    </source>
</evidence>
<accession>A0A1E7FNB5</accession>
<organism evidence="5 6">
    <name type="scientific">Fragilariopsis cylindrus CCMP1102</name>
    <dbReference type="NCBI Taxonomy" id="635003"/>
    <lineage>
        <taxon>Eukaryota</taxon>
        <taxon>Sar</taxon>
        <taxon>Stramenopiles</taxon>
        <taxon>Ochrophyta</taxon>
        <taxon>Bacillariophyta</taxon>
        <taxon>Bacillariophyceae</taxon>
        <taxon>Bacillariophycidae</taxon>
        <taxon>Bacillariales</taxon>
        <taxon>Bacillariaceae</taxon>
        <taxon>Fragilariopsis</taxon>
    </lineage>
</organism>
<feature type="region of interest" description="Disordered" evidence="3">
    <location>
        <begin position="333"/>
        <end position="359"/>
    </location>
</feature>
<proteinExistence type="predicted"/>
<feature type="compositionally biased region" description="Polar residues" evidence="3">
    <location>
        <begin position="334"/>
        <end position="345"/>
    </location>
</feature>
<keyword evidence="6" id="KW-1185">Reference proteome</keyword>
<evidence type="ECO:0000256" key="2">
    <source>
        <dbReference type="ARBA" id="ARBA00022640"/>
    </source>
</evidence>
<dbReference type="OrthoDB" id="429034at2759"/>
<evidence type="ECO:0000259" key="4">
    <source>
        <dbReference type="Pfam" id="PF04755"/>
    </source>
</evidence>
<reference evidence="5 6" key="1">
    <citation type="submission" date="2016-09" db="EMBL/GenBank/DDBJ databases">
        <title>Extensive genetic diversity and differential bi-allelic expression allows diatom success in the polar Southern Ocean.</title>
        <authorList>
            <consortium name="DOE Joint Genome Institute"/>
            <person name="Mock T."/>
            <person name="Otillar R.P."/>
            <person name="Strauss J."/>
            <person name="Dupont C."/>
            <person name="Frickenhaus S."/>
            <person name="Maumus F."/>
            <person name="Mcmullan M."/>
            <person name="Sanges R."/>
            <person name="Schmutz J."/>
            <person name="Toseland A."/>
            <person name="Valas R."/>
            <person name="Veluchamy A."/>
            <person name="Ward B.J."/>
            <person name="Allen A."/>
            <person name="Barry K."/>
            <person name="Falciatore A."/>
            <person name="Ferrante M."/>
            <person name="Fortunato A.E."/>
            <person name="Gloeckner G."/>
            <person name="Gruber A."/>
            <person name="Hipkin R."/>
            <person name="Janech M."/>
            <person name="Kroth P."/>
            <person name="Leese F."/>
            <person name="Lindquist E."/>
            <person name="Lyon B.R."/>
            <person name="Martin J."/>
            <person name="Mayer C."/>
            <person name="Parker M."/>
            <person name="Quesneville H."/>
            <person name="Raymond J."/>
            <person name="Uhlig C."/>
            <person name="Valentin K.U."/>
            <person name="Worden A.Z."/>
            <person name="Armbrust E.V."/>
            <person name="Bowler C."/>
            <person name="Green B."/>
            <person name="Moulton V."/>
            <person name="Van Oosterhout C."/>
            <person name="Grigoriev I."/>
        </authorList>
    </citation>
    <scope>NUCLEOTIDE SEQUENCE [LARGE SCALE GENOMIC DNA]</scope>
    <source>
        <strain evidence="5 6">CCMP1102</strain>
    </source>
</reference>
<name>A0A1E7FNB5_9STRA</name>
<dbReference type="KEGG" id="fcy:FRACYDRAFT_235705"/>
<dbReference type="InterPro" id="IPR006843">
    <property type="entry name" value="PAP/fibrillin_dom"/>
</dbReference>
<dbReference type="InParanoid" id="A0A1E7FNB5"/>
<dbReference type="PANTHER" id="PTHR31906">
    <property type="entry name" value="PLASTID-LIPID-ASSOCIATED PROTEIN 4, CHLOROPLASTIC-RELATED"/>
    <property type="match status" value="1"/>
</dbReference>
<comment type="subcellular location">
    <subcellularLocation>
        <location evidence="1">Plastid</location>
    </subcellularLocation>
</comment>
<feature type="domain" description="Plastid lipid-associated protein/fibrillin conserved" evidence="4">
    <location>
        <begin position="91"/>
        <end position="309"/>
    </location>
</feature>
<dbReference type="InterPro" id="IPR039633">
    <property type="entry name" value="PAP"/>
</dbReference>
<dbReference type="Pfam" id="PF04755">
    <property type="entry name" value="PAP_fibrillin"/>
    <property type="match status" value="1"/>
</dbReference>
<gene>
    <name evidence="5" type="ORF">FRACYDRAFT_235705</name>
</gene>
<keyword evidence="2" id="KW-0934">Plastid</keyword>
<dbReference type="GO" id="GO:0009536">
    <property type="term" value="C:plastid"/>
    <property type="evidence" value="ECO:0007669"/>
    <property type="project" value="UniProtKB-SubCell"/>
</dbReference>
<evidence type="ECO:0000256" key="1">
    <source>
        <dbReference type="ARBA" id="ARBA00004474"/>
    </source>
</evidence>